<feature type="chain" id="PRO_5047516031" description="Secretion system C-terminal sorting domain-containing protein" evidence="2">
    <location>
        <begin position="26"/>
        <end position="731"/>
    </location>
</feature>
<keyword evidence="6" id="KW-1185">Reference proteome</keyword>
<dbReference type="SUPFAM" id="SSF48317">
    <property type="entry name" value="Acid phosphatase/Vanadium-dependent haloperoxidase"/>
    <property type="match status" value="1"/>
</dbReference>
<sequence>MKKTTLTIVLTIFSLLPTFSQHSVARDWNEALLNAIRVDFARPTVHARNLFHASVVMYDSWALFDGQAETVFLGKDFGSYHCNFTGIQSPTDLASARHEMISYAMFRLLNHRFANSPGAGQSLQAFNDLFSSYGYDESFTSTDYSSGSYAALGNYLANQMIAFGLQDGSNEANGYSNQHYSPVNTPLILDVYSDTNDIDPNRWQPLAFDVYIDQSGNMYPLNTPGFLSPEWGEVTPFSFTDADLQVLNANSGFDCYIYHDPTAPPYIQNSNENGFEDPYKWTFALVASWSSHLDPNDPTTIDISPNGIGNIDLEDFPITHEDYATFYDFMEGGDTGTGYDTNPATGLPYEPQIVKRADYARVLAEFWADGPDSETPPGHWFTIMNYVSDHPMLEKRFKGEGPILSDLEWDVKCYLALGGAMHDSAVATWGVKGYYDYIRPISAIRYMAGKGQSSDMSLPSYDPHGLPLIPNRIALIEAGDPLAGTNNENVGKIKIYAWKGPDYISDPNTDVAGVDWILGSHWWPYQRPTFVTPPFAGYVSGHSTFSRAAAEVLTLLTGDPFFPGGMGTFEAPQNEFLVFEEGPSETFSLEWATYRDASDQCSLSRIWGGIHPPIDDIRGRIIGKDVGIQAFNYAETFYDGLLSTEDVAYEDSVTLYPIPFNNELHVKHDFDTAFTVELYGIDGKQVYQEYITKTTHKTATMQLPALSTGVYFAKLYSANNAGVIVKKIVKQ</sequence>
<evidence type="ECO:0000313" key="6">
    <source>
        <dbReference type="Proteomes" id="UP001501456"/>
    </source>
</evidence>
<dbReference type="EMBL" id="BAABBI010000003">
    <property type="protein sequence ID" value="GAA3788764.1"/>
    <property type="molecule type" value="Genomic_DNA"/>
</dbReference>
<name>A0ABP7HBE8_9FLAO</name>
<feature type="domain" description="DUF6851" evidence="4">
    <location>
        <begin position="56"/>
        <end position="205"/>
    </location>
</feature>
<dbReference type="CDD" id="cd03398">
    <property type="entry name" value="PAP2_haloperoxidase"/>
    <property type="match status" value="1"/>
</dbReference>
<dbReference type="InterPro" id="IPR026444">
    <property type="entry name" value="Secre_tail"/>
</dbReference>
<evidence type="ECO:0008006" key="7">
    <source>
        <dbReference type="Google" id="ProtNLM"/>
    </source>
</evidence>
<dbReference type="RefSeq" id="WP_344730480.1">
    <property type="nucleotide sequence ID" value="NZ_BAABBI010000003.1"/>
</dbReference>
<evidence type="ECO:0000256" key="1">
    <source>
        <dbReference type="ARBA" id="ARBA00022729"/>
    </source>
</evidence>
<evidence type="ECO:0000256" key="2">
    <source>
        <dbReference type="SAM" id="SignalP"/>
    </source>
</evidence>
<dbReference type="PANTHER" id="PTHR34599">
    <property type="entry name" value="PEROXIDASE-RELATED"/>
    <property type="match status" value="1"/>
</dbReference>
<comment type="caution">
    <text evidence="5">The sequence shown here is derived from an EMBL/GenBank/DDBJ whole genome shotgun (WGS) entry which is preliminary data.</text>
</comment>
<dbReference type="InterPro" id="IPR052559">
    <property type="entry name" value="V-haloperoxidase"/>
</dbReference>
<dbReference type="InterPro" id="IPR049283">
    <property type="entry name" value="DUF6851"/>
</dbReference>
<feature type="signal peptide" evidence="2">
    <location>
        <begin position="1"/>
        <end position="25"/>
    </location>
</feature>
<feature type="domain" description="Secretion system C-terminal sorting" evidence="3">
    <location>
        <begin position="655"/>
        <end position="728"/>
    </location>
</feature>
<organism evidence="5 6">
    <name type="scientific">Corallibacter vietnamensis</name>
    <dbReference type="NCBI Taxonomy" id="904130"/>
    <lineage>
        <taxon>Bacteria</taxon>
        <taxon>Pseudomonadati</taxon>
        <taxon>Bacteroidota</taxon>
        <taxon>Flavobacteriia</taxon>
        <taxon>Flavobacteriales</taxon>
        <taxon>Flavobacteriaceae</taxon>
        <taxon>Corallibacter</taxon>
    </lineage>
</organism>
<dbReference type="Pfam" id="PF21167">
    <property type="entry name" value="DUF6851"/>
    <property type="match status" value="1"/>
</dbReference>
<dbReference type="Proteomes" id="UP001501456">
    <property type="component" value="Unassembled WGS sequence"/>
</dbReference>
<accession>A0ABP7HBE8</accession>
<evidence type="ECO:0000259" key="4">
    <source>
        <dbReference type="Pfam" id="PF21167"/>
    </source>
</evidence>
<dbReference type="InterPro" id="IPR036938">
    <property type="entry name" value="PAP2/HPO_sf"/>
</dbReference>
<protein>
    <recommendedName>
        <fullName evidence="7">Secretion system C-terminal sorting domain-containing protein</fullName>
    </recommendedName>
</protein>
<proteinExistence type="predicted"/>
<dbReference type="NCBIfam" id="TIGR04183">
    <property type="entry name" value="Por_Secre_tail"/>
    <property type="match status" value="1"/>
</dbReference>
<keyword evidence="1 2" id="KW-0732">Signal</keyword>
<reference evidence="6" key="1">
    <citation type="journal article" date="2019" name="Int. J. Syst. Evol. Microbiol.">
        <title>The Global Catalogue of Microorganisms (GCM) 10K type strain sequencing project: providing services to taxonomists for standard genome sequencing and annotation.</title>
        <authorList>
            <consortium name="The Broad Institute Genomics Platform"/>
            <consortium name="The Broad Institute Genome Sequencing Center for Infectious Disease"/>
            <person name="Wu L."/>
            <person name="Ma J."/>
        </authorList>
    </citation>
    <scope>NUCLEOTIDE SEQUENCE [LARGE SCALE GENOMIC DNA]</scope>
    <source>
        <strain evidence="6">JCM 17525</strain>
    </source>
</reference>
<dbReference type="PANTHER" id="PTHR34599:SF2">
    <property type="entry name" value="TRAF-TYPE DOMAIN-CONTAINING PROTEIN"/>
    <property type="match status" value="1"/>
</dbReference>
<evidence type="ECO:0000313" key="5">
    <source>
        <dbReference type="EMBL" id="GAA3788764.1"/>
    </source>
</evidence>
<dbReference type="InterPro" id="IPR016119">
    <property type="entry name" value="Br/Cl_peroxidase_C"/>
</dbReference>
<gene>
    <name evidence="5" type="ORF">GCM10022271_21640</name>
</gene>
<dbReference type="Pfam" id="PF18962">
    <property type="entry name" value="Por_Secre_tail"/>
    <property type="match status" value="1"/>
</dbReference>
<evidence type="ECO:0000259" key="3">
    <source>
        <dbReference type="Pfam" id="PF18962"/>
    </source>
</evidence>
<dbReference type="Gene3D" id="1.10.606.10">
    <property type="entry name" value="Vanadium-containing Chloroperoxidase, domain 2"/>
    <property type="match status" value="1"/>
</dbReference>